<dbReference type="Proteomes" id="UP000813462">
    <property type="component" value="Unassembled WGS sequence"/>
</dbReference>
<sequence length="1462" mass="161562">MLASAEQSSSWKILERESYRERERAMPLVRFQVRNEYGLGQPELYKEANKEDPKAVLDGVAVAGLVGILRQLGDLAEFAAEVFHGLQEQVMTTASRSHKLMVRVQHIEAALPPLEKVVLAQTSHIHFAYTAGSEWHPCIRNERNHFIYNDLPHFIMDSYEECCDPPRLHVLDKFDTGGPGSCLKRYSDPTFFKRASATSDEANAEKIQRDKKARRIKKKRSSKQNGEVSRGASISKVHSCSMQFISPIADGRSSPSQTASTVDMTSKYDLGDHSNSFDSRTESAYIECVFHPSSSKQSDEQESQEIPSSKLVQHNDNLDSVLPNGHMGFVEDNFPHSSLQEQVTSSSSCVTWDEKAEIVEPNGQDSGVYENETPDMLLYNSNIDAQGGVAGNIGLGEQMEVCHDAGEDNILESISSRNQIEEIESETDNYMDALNTIESESENDLDCHTKREVEQFASIVDSEGNHEMHELSMHIKDHKPPTFESQTAPYISSNKEMTSDLLYSVSLESVACEHELSMHYQDHKPPTFESQTASCIFSNKEVTSNQLNSVSSESLACENELSMHYNGHKPPTFESENATYISSEKEMTSEQLNPISSQSVSHENELSMHYNDHKPPTFESQNATYISSEKEMTSEQLNPISSESLAYENELSMHYNGHKSPTFESQNATYISSEKEMTSEQLNPISSQSVSHENELSMHYNGHKPPTFESQNATYISSEKEMTSEQLNPISSQSVACENELSMSYKDHDPPTFESQTTTCISSDKEMTSDLLNSISSQSVVCDEMPVSDMSLNKEIPSDLSNSFSFENQPHELSQKAGGSLNSDCSIGSGRTDDISDGLKLESVTIDSVKLASLIGDQSKLESVIGDPSKLESVIGDPSSSASEATDERDPSGDKTISSSCESQESSADISSNHSVKIWTNGFLLGLEPSKPPDFAMSRAVTEDSLNRSIAEAIDTHMLKGEENKGKINRSTENVVSNEKNASSICSTSCPDDQEEGISIMKTSHVFSPTYVDPDNGDFDEPHMHNGYSHVSDKRVKEPSVLKPVAALRVAHDINSTSTEANKENDETSSLVFGLSRRLLSNGFGRNISHAGGEKSKPANSWTSESEQRSEHHRLPERAFKEQFGFGSALDLLTSSPPLEHMKISFHPIDDFESSKLKLKFSDGSQSHESTRDMFPSFQLIPEPAIPVDDFDSDSDDDTFCRSSPYMSDDCLSHHSDSNSEQWESRETPDRNDEIYDSLCGISSTECISSSMELGGIKQVNSGNGVEASISDPILDLPNFDAVKPALQRETKNDSDSKNHLLLSPGVTPAPPPLPPVQWCVLKPQMDLREGKQDIASDGFDHAFGAKILGPTTFQQPKLAAAKQEQTNEEPFAVKAKLKLDKQKKEANEALNGKDIDERGDFLQQIRAKSFSLRRTVTEKSTTITPGPAANVKVTAILEKANAIRQAVGSDDGEDDDKWSDT</sequence>
<feature type="region of interest" description="Disordered" evidence="3">
    <location>
        <begin position="292"/>
        <end position="318"/>
    </location>
</feature>
<feature type="compositionally biased region" description="Basic residues" evidence="3">
    <location>
        <begin position="211"/>
        <end position="222"/>
    </location>
</feature>
<feature type="domain" description="WH2" evidence="4">
    <location>
        <begin position="1398"/>
        <end position="1416"/>
    </location>
</feature>
<keyword evidence="2" id="KW-0963">Cytoplasm</keyword>
<protein>
    <recommendedName>
        <fullName evidence="2">Protein SCAR</fullName>
    </recommendedName>
    <alternativeName>
        <fullName evidence="2">Protein WAVE</fullName>
    </alternativeName>
</protein>
<feature type="compositionally biased region" description="Polar residues" evidence="3">
    <location>
        <begin position="306"/>
        <end position="315"/>
    </location>
</feature>
<dbReference type="EMBL" id="JAEACU010000001">
    <property type="protein sequence ID" value="KAH7544973.1"/>
    <property type="molecule type" value="Genomic_DNA"/>
</dbReference>
<dbReference type="GO" id="GO:0005856">
    <property type="term" value="C:cytoskeleton"/>
    <property type="evidence" value="ECO:0007669"/>
    <property type="project" value="UniProtKB-SubCell"/>
</dbReference>
<comment type="function">
    <text evidence="2">Involved in regulation of actin and microtubule organization. Part of a WAVE complex that activates the Arp2/3 complex.</text>
</comment>
<dbReference type="InterPro" id="IPR028288">
    <property type="entry name" value="SCAR/WAVE_fam"/>
</dbReference>
<dbReference type="GO" id="GO:0030036">
    <property type="term" value="P:actin cytoskeleton organization"/>
    <property type="evidence" value="ECO:0007669"/>
    <property type="project" value="UniProtKB-UniRule"/>
</dbReference>
<feature type="compositionally biased region" description="Low complexity" evidence="3">
    <location>
        <begin position="898"/>
        <end position="912"/>
    </location>
</feature>
<evidence type="ECO:0000256" key="2">
    <source>
        <dbReference type="RuleBase" id="RU367034"/>
    </source>
</evidence>
<proteinExistence type="inferred from homology"/>
<reference evidence="5" key="1">
    <citation type="journal article" date="2021" name="Front. Plant Sci.">
        <title>Chromosome-Scale Genome Assembly for Chinese Sour Jujube and Insights Into Its Genome Evolution and Domestication Signature.</title>
        <authorList>
            <person name="Shen L.-Y."/>
            <person name="Luo H."/>
            <person name="Wang X.-L."/>
            <person name="Wang X.-M."/>
            <person name="Qiu X.-J."/>
            <person name="Liu H."/>
            <person name="Zhou S.-S."/>
            <person name="Jia K.-H."/>
            <person name="Nie S."/>
            <person name="Bao Y.-T."/>
            <person name="Zhang R.-G."/>
            <person name="Yun Q.-Z."/>
            <person name="Chai Y.-H."/>
            <person name="Lu J.-Y."/>
            <person name="Li Y."/>
            <person name="Zhao S.-W."/>
            <person name="Mao J.-F."/>
            <person name="Jia S.-G."/>
            <person name="Mao Y.-M."/>
        </authorList>
    </citation>
    <scope>NUCLEOTIDE SEQUENCE</scope>
    <source>
        <strain evidence="5">AT0</strain>
        <tissue evidence="5">Leaf</tissue>
    </source>
</reference>
<keyword evidence="2" id="KW-0206">Cytoskeleton</keyword>
<comment type="caution">
    <text evidence="5">The sequence shown here is derived from an EMBL/GenBank/DDBJ whole genome shotgun (WGS) entry which is preliminary data.</text>
</comment>
<organism evidence="5 6">
    <name type="scientific">Ziziphus jujuba var. spinosa</name>
    <dbReference type="NCBI Taxonomy" id="714518"/>
    <lineage>
        <taxon>Eukaryota</taxon>
        <taxon>Viridiplantae</taxon>
        <taxon>Streptophyta</taxon>
        <taxon>Embryophyta</taxon>
        <taxon>Tracheophyta</taxon>
        <taxon>Spermatophyta</taxon>
        <taxon>Magnoliopsida</taxon>
        <taxon>eudicotyledons</taxon>
        <taxon>Gunneridae</taxon>
        <taxon>Pentapetalae</taxon>
        <taxon>rosids</taxon>
        <taxon>fabids</taxon>
        <taxon>Rosales</taxon>
        <taxon>Rhamnaceae</taxon>
        <taxon>Paliureae</taxon>
        <taxon>Ziziphus</taxon>
    </lineage>
</organism>
<dbReference type="PANTHER" id="PTHR12902:SF33">
    <property type="entry name" value="PROTEIN SCAR3"/>
    <property type="match status" value="1"/>
</dbReference>
<accession>A0A978VZ39</accession>
<name>A0A978VZ39_ZIZJJ</name>
<dbReference type="Gene3D" id="1.20.5.340">
    <property type="match status" value="1"/>
</dbReference>
<feature type="region of interest" description="Disordered" evidence="3">
    <location>
        <begin position="870"/>
        <end position="912"/>
    </location>
</feature>
<evidence type="ECO:0000256" key="1">
    <source>
        <dbReference type="ARBA" id="ARBA00006993"/>
    </source>
</evidence>
<feature type="region of interest" description="Disordered" evidence="3">
    <location>
        <begin position="1211"/>
        <end position="1231"/>
    </location>
</feature>
<comment type="subcellular location">
    <subcellularLocation>
        <location evidence="2">Cytoplasm</location>
        <location evidence="2">Cytoskeleton</location>
    </subcellularLocation>
</comment>
<evidence type="ECO:0000313" key="5">
    <source>
        <dbReference type="EMBL" id="KAH7544973.1"/>
    </source>
</evidence>
<dbReference type="InterPro" id="IPR003124">
    <property type="entry name" value="WH2_dom"/>
</dbReference>
<feature type="region of interest" description="Disordered" evidence="3">
    <location>
        <begin position="1085"/>
        <end position="1114"/>
    </location>
</feature>
<evidence type="ECO:0000256" key="3">
    <source>
        <dbReference type="SAM" id="MobiDB-lite"/>
    </source>
</evidence>
<evidence type="ECO:0000259" key="4">
    <source>
        <dbReference type="PROSITE" id="PS51082"/>
    </source>
</evidence>
<gene>
    <name evidence="5" type="ORF">FEM48_Zijuj01G0042900</name>
</gene>
<feature type="region of interest" description="Disordered" evidence="3">
    <location>
        <begin position="197"/>
        <end position="233"/>
    </location>
</feature>
<dbReference type="PROSITE" id="PS51082">
    <property type="entry name" value="WH2"/>
    <property type="match status" value="1"/>
</dbReference>
<evidence type="ECO:0000313" key="6">
    <source>
        <dbReference type="Proteomes" id="UP000813462"/>
    </source>
</evidence>
<comment type="similarity">
    <text evidence="1 2">Belongs to the SCAR/WAVE family.</text>
</comment>
<dbReference type="GO" id="GO:2000601">
    <property type="term" value="P:positive regulation of Arp2/3 complex-mediated actin nucleation"/>
    <property type="evidence" value="ECO:0007669"/>
    <property type="project" value="TreeGrafter"/>
</dbReference>
<keyword evidence="2" id="KW-0009">Actin-binding</keyword>
<dbReference type="GO" id="GO:0071933">
    <property type="term" value="F:Arp2/3 complex binding"/>
    <property type="evidence" value="ECO:0007669"/>
    <property type="project" value="TreeGrafter"/>
</dbReference>
<dbReference type="GO" id="GO:0034237">
    <property type="term" value="F:protein kinase A regulatory subunit binding"/>
    <property type="evidence" value="ECO:0007669"/>
    <property type="project" value="TreeGrafter"/>
</dbReference>
<dbReference type="Gene3D" id="6.10.280.150">
    <property type="match status" value="2"/>
</dbReference>
<dbReference type="GO" id="GO:0003779">
    <property type="term" value="F:actin binding"/>
    <property type="evidence" value="ECO:0007669"/>
    <property type="project" value="UniProtKB-UniRule"/>
</dbReference>
<dbReference type="PANTHER" id="PTHR12902">
    <property type="entry name" value="WASP-1"/>
    <property type="match status" value="1"/>
</dbReference>